<gene>
    <name evidence="2" type="ordered locus">sce3975</name>
</gene>
<evidence type="ECO:0000256" key="1">
    <source>
        <dbReference type="SAM" id="SignalP"/>
    </source>
</evidence>
<dbReference type="Proteomes" id="UP000002139">
    <property type="component" value="Chromosome"/>
</dbReference>
<protein>
    <recommendedName>
        <fullName evidence="4">Secreted protein</fullName>
    </recommendedName>
</protein>
<dbReference type="BioCyc" id="SCEL448385:SCE_RS20410-MONOMER"/>
<evidence type="ECO:0008006" key="4">
    <source>
        <dbReference type="Google" id="ProtNLM"/>
    </source>
</evidence>
<dbReference type="RefSeq" id="WP_012236605.1">
    <property type="nucleotide sequence ID" value="NC_010162.1"/>
</dbReference>
<keyword evidence="3" id="KW-1185">Reference proteome</keyword>
<dbReference type="HOGENOM" id="CLU_2083316_0_0_7"/>
<evidence type="ECO:0000313" key="3">
    <source>
        <dbReference type="Proteomes" id="UP000002139"/>
    </source>
</evidence>
<keyword evidence="1" id="KW-0732">Signal</keyword>
<dbReference type="PROSITE" id="PS51257">
    <property type="entry name" value="PROKAR_LIPOPROTEIN"/>
    <property type="match status" value="1"/>
</dbReference>
<reference evidence="2 3" key="1">
    <citation type="journal article" date="2007" name="Nat. Biotechnol.">
        <title>Complete genome sequence of the myxobacterium Sorangium cellulosum.</title>
        <authorList>
            <person name="Schneiker S."/>
            <person name="Perlova O."/>
            <person name="Kaiser O."/>
            <person name="Gerth K."/>
            <person name="Alici A."/>
            <person name="Altmeyer M.O."/>
            <person name="Bartels D."/>
            <person name="Bekel T."/>
            <person name="Beyer S."/>
            <person name="Bode E."/>
            <person name="Bode H.B."/>
            <person name="Bolten C.J."/>
            <person name="Choudhuri J.V."/>
            <person name="Doss S."/>
            <person name="Elnakady Y.A."/>
            <person name="Frank B."/>
            <person name="Gaigalat L."/>
            <person name="Goesmann A."/>
            <person name="Groeger C."/>
            <person name="Gross F."/>
            <person name="Jelsbak L."/>
            <person name="Jelsbak L."/>
            <person name="Kalinowski J."/>
            <person name="Kegler C."/>
            <person name="Knauber T."/>
            <person name="Konietzny S."/>
            <person name="Kopp M."/>
            <person name="Krause L."/>
            <person name="Krug D."/>
            <person name="Linke B."/>
            <person name="Mahmud T."/>
            <person name="Martinez-Arias R."/>
            <person name="McHardy A.C."/>
            <person name="Merai M."/>
            <person name="Meyer F."/>
            <person name="Mormann S."/>
            <person name="Munoz-Dorado J."/>
            <person name="Perez J."/>
            <person name="Pradella S."/>
            <person name="Rachid S."/>
            <person name="Raddatz G."/>
            <person name="Rosenau F."/>
            <person name="Rueckert C."/>
            <person name="Sasse F."/>
            <person name="Scharfe M."/>
            <person name="Schuster S.C."/>
            <person name="Suen G."/>
            <person name="Treuner-Lange A."/>
            <person name="Velicer G.J."/>
            <person name="Vorholter F.-J."/>
            <person name="Weissman K.J."/>
            <person name="Welch R.D."/>
            <person name="Wenzel S.C."/>
            <person name="Whitworth D.E."/>
            <person name="Wilhelm S."/>
            <person name="Wittmann C."/>
            <person name="Bloecker H."/>
            <person name="Puehler A."/>
            <person name="Mueller R."/>
        </authorList>
    </citation>
    <scope>NUCLEOTIDE SEQUENCE [LARGE SCALE GENOMIC DNA]</scope>
    <source>
        <strain evidence="3">So ce56</strain>
    </source>
</reference>
<accession>A9EQG0</accession>
<sequence length="117" mass="12562">MSNRRNLQNWLGMALVTGLVCVSGSACVGSMDPSVDSEEAGETEQAIVTGFVAGSRLDCTMSGPTPTGRRWAYLIVGNDQSTCYRTPNIHRVDLAPETAIHCHSLGRSIGCDYIQDL</sequence>
<evidence type="ECO:0000313" key="2">
    <source>
        <dbReference type="EMBL" id="CAN94135.1"/>
    </source>
</evidence>
<organism evidence="2 3">
    <name type="scientific">Sorangium cellulosum (strain So ce56)</name>
    <name type="common">Polyangium cellulosum (strain So ce56)</name>
    <dbReference type="NCBI Taxonomy" id="448385"/>
    <lineage>
        <taxon>Bacteria</taxon>
        <taxon>Pseudomonadati</taxon>
        <taxon>Myxococcota</taxon>
        <taxon>Polyangia</taxon>
        <taxon>Polyangiales</taxon>
        <taxon>Polyangiaceae</taxon>
        <taxon>Sorangium</taxon>
    </lineage>
</organism>
<dbReference type="EMBL" id="AM746676">
    <property type="protein sequence ID" value="CAN94135.1"/>
    <property type="molecule type" value="Genomic_DNA"/>
</dbReference>
<feature type="signal peptide" evidence="1">
    <location>
        <begin position="1"/>
        <end position="28"/>
    </location>
</feature>
<feature type="chain" id="PRO_5002738431" description="Secreted protein" evidence="1">
    <location>
        <begin position="29"/>
        <end position="117"/>
    </location>
</feature>
<dbReference type="KEGG" id="scl:sce3975"/>
<dbReference type="AlphaFoldDB" id="A9EQG0"/>
<proteinExistence type="predicted"/>
<name>A9EQG0_SORC5</name>